<evidence type="ECO:0000313" key="4">
    <source>
        <dbReference type="EMBL" id="KAK6118008.1"/>
    </source>
</evidence>
<keyword evidence="3" id="KW-0809">Transit peptide</keyword>
<proteinExistence type="inferred from homology"/>
<protein>
    <submittedName>
        <fullName evidence="4">Uncharacterized protein</fullName>
    </submittedName>
</protein>
<dbReference type="InterPro" id="IPR003690">
    <property type="entry name" value="MTERF"/>
</dbReference>
<dbReference type="Proteomes" id="UP001318860">
    <property type="component" value="Unassembled WGS sequence"/>
</dbReference>
<comment type="caution">
    <text evidence="4">The sequence shown here is derived from an EMBL/GenBank/DDBJ whole genome shotgun (WGS) entry which is preliminary data.</text>
</comment>
<name>A0ABR0U6D5_REHGL</name>
<dbReference type="SMART" id="SM00733">
    <property type="entry name" value="Mterf"/>
    <property type="match status" value="6"/>
</dbReference>
<organism evidence="4 5">
    <name type="scientific">Rehmannia glutinosa</name>
    <name type="common">Chinese foxglove</name>
    <dbReference type="NCBI Taxonomy" id="99300"/>
    <lineage>
        <taxon>Eukaryota</taxon>
        <taxon>Viridiplantae</taxon>
        <taxon>Streptophyta</taxon>
        <taxon>Embryophyta</taxon>
        <taxon>Tracheophyta</taxon>
        <taxon>Spermatophyta</taxon>
        <taxon>Magnoliopsida</taxon>
        <taxon>eudicotyledons</taxon>
        <taxon>Gunneridae</taxon>
        <taxon>Pentapetalae</taxon>
        <taxon>asterids</taxon>
        <taxon>lamiids</taxon>
        <taxon>Lamiales</taxon>
        <taxon>Orobanchaceae</taxon>
        <taxon>Rehmannieae</taxon>
        <taxon>Rehmannia</taxon>
    </lineage>
</organism>
<accession>A0ABR0U6D5</accession>
<keyword evidence="5" id="KW-1185">Reference proteome</keyword>
<reference evidence="4 5" key="1">
    <citation type="journal article" date="2021" name="Comput. Struct. Biotechnol. J.">
        <title>De novo genome assembly of the potent medicinal plant Rehmannia glutinosa using nanopore technology.</title>
        <authorList>
            <person name="Ma L."/>
            <person name="Dong C."/>
            <person name="Song C."/>
            <person name="Wang X."/>
            <person name="Zheng X."/>
            <person name="Niu Y."/>
            <person name="Chen S."/>
            <person name="Feng W."/>
        </authorList>
    </citation>
    <scope>NUCLEOTIDE SEQUENCE [LARGE SCALE GENOMIC DNA]</scope>
    <source>
        <strain evidence="4">DH-2019</strain>
    </source>
</reference>
<comment type="similarity">
    <text evidence="1">Belongs to the mTERF family.</text>
</comment>
<dbReference type="Gene3D" id="1.25.70.10">
    <property type="entry name" value="Transcription termination factor 3, mitochondrial"/>
    <property type="match status" value="2"/>
</dbReference>
<evidence type="ECO:0000256" key="3">
    <source>
        <dbReference type="ARBA" id="ARBA00022946"/>
    </source>
</evidence>
<dbReference type="InterPro" id="IPR038538">
    <property type="entry name" value="MTERF_sf"/>
</dbReference>
<sequence>MKITSCSGLAKPSFLLVHYELPAFAFHRPQLISITSLYTSSNCKKRCGLVMKLHSSVAGRNRSSTAADLPVSKGNRFNRNGRRHWYCSDELDGLELPVTVEVMKERVEFLHKLGLTIEDINNYPLVLGCSVKKNMVPVLDYLGKLAVRKSTFTEFLRQYPQVLHASVVVDLAPVVKYLQGMDIKPNDIPRVLERYPEVLGFKLEGTMSTSVAYLVGIGVARREIGGVLTRYPEILGMRVGRVIKPFVEYLGSLGIPCLAVARLIEKRPHILGVIAQYPEIIGIELESKLHSQRGFLSSIIELSPEDFGKVIEKMPQIVSLSDKAIVRHVNFLKECGFSVEQVKRWLSDEKFEERMNYDSIDMEEMEVDSSFDMNSLMKARRKSQILNMRATVTMNMLRIWVVR</sequence>
<dbReference type="PANTHER" id="PTHR13068:SF109">
    <property type="entry name" value="TRANSCRIPTION TERMINATION FACTOR MTERF4, CHLOROPLASTIC"/>
    <property type="match status" value="1"/>
</dbReference>
<keyword evidence="2" id="KW-0804">Transcription</keyword>
<dbReference type="PANTHER" id="PTHR13068">
    <property type="entry name" value="CGI-12 PROTEIN-RELATED"/>
    <property type="match status" value="1"/>
</dbReference>
<evidence type="ECO:0000256" key="1">
    <source>
        <dbReference type="ARBA" id="ARBA00007692"/>
    </source>
</evidence>
<dbReference type="Pfam" id="PF02536">
    <property type="entry name" value="mTERF"/>
    <property type="match status" value="1"/>
</dbReference>
<gene>
    <name evidence="4" type="ORF">DH2020_048249</name>
</gene>
<keyword evidence="2" id="KW-0806">Transcription termination</keyword>
<dbReference type="EMBL" id="JABTTQ020003372">
    <property type="protein sequence ID" value="KAK6118008.1"/>
    <property type="molecule type" value="Genomic_DNA"/>
</dbReference>
<evidence type="ECO:0000256" key="2">
    <source>
        <dbReference type="ARBA" id="ARBA00022472"/>
    </source>
</evidence>
<keyword evidence="2" id="KW-0805">Transcription regulation</keyword>
<evidence type="ECO:0000313" key="5">
    <source>
        <dbReference type="Proteomes" id="UP001318860"/>
    </source>
</evidence>